<dbReference type="InterPro" id="IPR020845">
    <property type="entry name" value="AMP-binding_CS"/>
</dbReference>
<feature type="domain" description="AMP-binding enzyme C-terminal" evidence="4">
    <location>
        <begin position="463"/>
        <end position="540"/>
    </location>
</feature>
<evidence type="ECO:0000313" key="5">
    <source>
        <dbReference type="EMBL" id="MDM7487931.1"/>
    </source>
</evidence>
<name>A0ABT7RLN5_9NOCA</name>
<dbReference type="InterPro" id="IPR025110">
    <property type="entry name" value="AMP-bd_C"/>
</dbReference>
<dbReference type="PANTHER" id="PTHR43201:SF5">
    <property type="entry name" value="MEDIUM-CHAIN ACYL-COA LIGASE ACSF2, MITOCHONDRIAL"/>
    <property type="match status" value="1"/>
</dbReference>
<feature type="domain" description="AMP-dependent synthetase/ligase" evidence="3">
    <location>
        <begin position="34"/>
        <end position="412"/>
    </location>
</feature>
<dbReference type="PROSITE" id="PS00455">
    <property type="entry name" value="AMP_BINDING"/>
    <property type="match status" value="1"/>
</dbReference>
<proteinExistence type="inferred from homology"/>
<dbReference type="Pfam" id="PF13193">
    <property type="entry name" value="AMP-binding_C"/>
    <property type="match status" value="1"/>
</dbReference>
<keyword evidence="6" id="KW-1185">Reference proteome</keyword>
<gene>
    <name evidence="5" type="ORF">QT969_06505</name>
</gene>
<keyword evidence="2" id="KW-0436">Ligase</keyword>
<dbReference type="InterPro" id="IPR000873">
    <property type="entry name" value="AMP-dep_synth/lig_dom"/>
</dbReference>
<comment type="similarity">
    <text evidence="1">Belongs to the ATP-dependent AMP-binding enzyme family.</text>
</comment>
<protein>
    <submittedName>
        <fullName evidence="5">AMP-binding protein</fullName>
    </submittedName>
</protein>
<dbReference type="Gene3D" id="3.30.300.30">
    <property type="match status" value="1"/>
</dbReference>
<dbReference type="InterPro" id="IPR042099">
    <property type="entry name" value="ANL_N_sf"/>
</dbReference>
<evidence type="ECO:0000259" key="3">
    <source>
        <dbReference type="Pfam" id="PF00501"/>
    </source>
</evidence>
<evidence type="ECO:0000256" key="1">
    <source>
        <dbReference type="ARBA" id="ARBA00006432"/>
    </source>
</evidence>
<accession>A0ABT7RLN5</accession>
<sequence length="567" mass="61335">MTRERSLGRYTPQQIEEFYASGQWADENFTELLRTRAESSPDKIFVTDGAQELTFSQLYDKSQRLALGLHRTGLRAGDRVAVQLPNWGEFVVVAAALARLGVVTVPIMPIYRTDEVSHVVADASIRMAIAPAQFKGFDYVAMFDGIRRSSQTLETIIAVRASAEHRRTLAERGIEVLENLVVDAEPEAIDTELDFRAHPDDPFVIVYTSGTTSRPKGCLHTFNTYASGARALKTAFGHTEADVQFGPSPITHTTGLVTSVLIPLLSGAATHIMAEWDPGRGLAEIKKFGCTAAVTATTFLQTLLAAADADPDADLSSLRVWVCAGSPIPAAVVEKAKSDLPTTAILSLYGRSENLTTTTCTIEDDPSRAVTSDGAALPGAEVKVVGEDGLEVARGSEGDIAYRGPSHMIEYLNRPEDTAELFTPEGFSRSGDLGVMDADGFVRVTGRTKDIVIRGGMNISVREVEDKLADHPGILALAVVGMPDERLGEKVCCYVVPKEEQNAPTLDHLRNYLLERGVAIQKTPERVEVVPELPMTATGKIQKHLLRKRIAAELAAGSPERARADLG</sequence>
<dbReference type="SUPFAM" id="SSF56801">
    <property type="entry name" value="Acetyl-CoA synthetase-like"/>
    <property type="match status" value="1"/>
</dbReference>
<dbReference type="EMBL" id="JAUBOF010000014">
    <property type="protein sequence ID" value="MDM7487931.1"/>
    <property type="molecule type" value="Genomic_DNA"/>
</dbReference>
<organism evidence="5 6">
    <name type="scientific">Rhodococcus indonesiensis</name>
    <dbReference type="NCBI Taxonomy" id="3055869"/>
    <lineage>
        <taxon>Bacteria</taxon>
        <taxon>Bacillati</taxon>
        <taxon>Actinomycetota</taxon>
        <taxon>Actinomycetes</taxon>
        <taxon>Mycobacteriales</taxon>
        <taxon>Nocardiaceae</taxon>
        <taxon>Rhodococcus</taxon>
    </lineage>
</organism>
<dbReference type="Proteomes" id="UP001233164">
    <property type="component" value="Unassembled WGS sequence"/>
</dbReference>
<dbReference type="Gene3D" id="3.40.50.12780">
    <property type="entry name" value="N-terminal domain of ligase-like"/>
    <property type="match status" value="1"/>
</dbReference>
<comment type="caution">
    <text evidence="5">The sequence shown here is derived from an EMBL/GenBank/DDBJ whole genome shotgun (WGS) entry which is preliminary data.</text>
</comment>
<evidence type="ECO:0000256" key="2">
    <source>
        <dbReference type="ARBA" id="ARBA00022598"/>
    </source>
</evidence>
<dbReference type="RefSeq" id="WP_210062596.1">
    <property type="nucleotide sequence ID" value="NZ_JAUBOF010000014.1"/>
</dbReference>
<dbReference type="Pfam" id="PF00501">
    <property type="entry name" value="AMP-binding"/>
    <property type="match status" value="1"/>
</dbReference>
<evidence type="ECO:0000313" key="6">
    <source>
        <dbReference type="Proteomes" id="UP001233164"/>
    </source>
</evidence>
<reference evidence="5 6" key="1">
    <citation type="submission" date="2023-06" db="EMBL/GenBank/DDBJ databases">
        <title>Rhodococcus indonesiensis sp. nov a new member of the Rhodococcus ruber lineage isolated from a sediment of neutral hot spring.</title>
        <authorList>
            <person name="Kusuma A.B."/>
            <person name="Fenylestari G."/>
            <person name="Ammar F."/>
            <person name="Nouioui I."/>
            <person name="Goodfellow M."/>
        </authorList>
    </citation>
    <scope>NUCLEOTIDE SEQUENCE [LARGE SCALE GENOMIC DNA]</scope>
    <source>
        <strain evidence="5 6">CSLK01-03</strain>
    </source>
</reference>
<dbReference type="PANTHER" id="PTHR43201">
    <property type="entry name" value="ACYL-COA SYNTHETASE"/>
    <property type="match status" value="1"/>
</dbReference>
<dbReference type="InterPro" id="IPR045851">
    <property type="entry name" value="AMP-bd_C_sf"/>
</dbReference>
<evidence type="ECO:0000259" key="4">
    <source>
        <dbReference type="Pfam" id="PF13193"/>
    </source>
</evidence>